<dbReference type="GO" id="GO:0042602">
    <property type="term" value="F:riboflavin reductase (NADPH) activity"/>
    <property type="evidence" value="ECO:0007669"/>
    <property type="project" value="TreeGrafter"/>
</dbReference>
<dbReference type="GO" id="GO:0005506">
    <property type="term" value="F:iron ion binding"/>
    <property type="evidence" value="ECO:0007669"/>
    <property type="project" value="InterPro"/>
</dbReference>
<name>A0A9D1HUQ8_9BACT</name>
<dbReference type="Gene3D" id="2.20.28.10">
    <property type="match status" value="1"/>
</dbReference>
<dbReference type="CDD" id="cd00350">
    <property type="entry name" value="rubredoxin_like"/>
    <property type="match status" value="1"/>
</dbReference>
<dbReference type="EMBL" id="DVML01000034">
    <property type="protein sequence ID" value="HIU23086.1"/>
    <property type="molecule type" value="Genomic_DNA"/>
</dbReference>
<comment type="cofactor">
    <cofactor evidence="1">
        <name>Fe(3+)</name>
        <dbReference type="ChEBI" id="CHEBI:29034"/>
    </cofactor>
</comment>
<dbReference type="PANTHER" id="PTHR30466:SF1">
    <property type="entry name" value="FMN REDUCTASE (NADH) RUTF"/>
    <property type="match status" value="1"/>
</dbReference>
<protein>
    <submittedName>
        <fullName evidence="4">Flavin reductase</fullName>
    </submittedName>
</protein>
<accession>A0A9D1HUQ8</accession>
<keyword evidence="2" id="KW-0560">Oxidoreductase</keyword>
<reference evidence="4" key="1">
    <citation type="submission" date="2020-10" db="EMBL/GenBank/DDBJ databases">
        <authorList>
            <person name="Gilroy R."/>
        </authorList>
    </citation>
    <scope>NUCLEOTIDE SEQUENCE</scope>
    <source>
        <strain evidence="4">CHK197-8231</strain>
    </source>
</reference>
<evidence type="ECO:0000256" key="2">
    <source>
        <dbReference type="ARBA" id="ARBA00023002"/>
    </source>
</evidence>
<dbReference type="AlphaFoldDB" id="A0A9D1HUQ8"/>
<dbReference type="Gene3D" id="2.30.110.10">
    <property type="entry name" value="Electron Transport, Fmn-binding Protein, Chain A"/>
    <property type="match status" value="1"/>
</dbReference>
<dbReference type="InterPro" id="IPR024934">
    <property type="entry name" value="Rubredoxin-like_dom"/>
</dbReference>
<evidence type="ECO:0000256" key="1">
    <source>
        <dbReference type="ARBA" id="ARBA00001965"/>
    </source>
</evidence>
<dbReference type="GO" id="GO:0010181">
    <property type="term" value="F:FMN binding"/>
    <property type="evidence" value="ECO:0007669"/>
    <property type="project" value="InterPro"/>
</dbReference>
<dbReference type="InterPro" id="IPR050268">
    <property type="entry name" value="NADH-dep_flavin_reductase"/>
</dbReference>
<organism evidence="4 5">
    <name type="scientific">Candidatus Fimihabitans intestinipullorum</name>
    <dbReference type="NCBI Taxonomy" id="2840820"/>
    <lineage>
        <taxon>Bacteria</taxon>
        <taxon>Bacillati</taxon>
        <taxon>Mycoplasmatota</taxon>
        <taxon>Mycoplasmatota incertae sedis</taxon>
        <taxon>Candidatus Fimihabitans</taxon>
    </lineage>
</organism>
<gene>
    <name evidence="4" type="ORF">IAD49_05835</name>
</gene>
<dbReference type="SMART" id="SM00903">
    <property type="entry name" value="Flavin_Reduct"/>
    <property type="match status" value="1"/>
</dbReference>
<dbReference type="SUPFAM" id="SSF50475">
    <property type="entry name" value="FMN-binding split barrel"/>
    <property type="match status" value="1"/>
</dbReference>
<proteinExistence type="predicted"/>
<evidence type="ECO:0000313" key="4">
    <source>
        <dbReference type="EMBL" id="HIU23086.1"/>
    </source>
</evidence>
<dbReference type="InterPro" id="IPR048574">
    <property type="entry name" value="RUBY_RBDX"/>
</dbReference>
<dbReference type="Proteomes" id="UP000824087">
    <property type="component" value="Unassembled WGS sequence"/>
</dbReference>
<dbReference type="Pfam" id="PF21349">
    <property type="entry name" value="RUBY_RBDX"/>
    <property type="match status" value="1"/>
</dbReference>
<feature type="domain" description="Rubredoxin-like" evidence="3">
    <location>
        <begin position="179"/>
        <end position="215"/>
    </location>
</feature>
<dbReference type="InterPro" id="IPR012349">
    <property type="entry name" value="Split_barrel_FMN-bd"/>
</dbReference>
<dbReference type="PROSITE" id="PS50903">
    <property type="entry name" value="RUBREDOXIN_LIKE"/>
    <property type="match status" value="1"/>
</dbReference>
<reference evidence="4" key="2">
    <citation type="journal article" date="2021" name="PeerJ">
        <title>Extensive microbial diversity within the chicken gut microbiome revealed by metagenomics and culture.</title>
        <authorList>
            <person name="Gilroy R."/>
            <person name="Ravi A."/>
            <person name="Getino M."/>
            <person name="Pursley I."/>
            <person name="Horton D.L."/>
            <person name="Alikhan N.F."/>
            <person name="Baker D."/>
            <person name="Gharbi K."/>
            <person name="Hall N."/>
            <person name="Watson M."/>
            <person name="Adriaenssens E.M."/>
            <person name="Foster-Nyarko E."/>
            <person name="Jarju S."/>
            <person name="Secka A."/>
            <person name="Antonio M."/>
            <person name="Oren A."/>
            <person name="Chaudhuri R.R."/>
            <person name="La Ragione R."/>
            <person name="Hildebrand F."/>
            <person name="Pallen M.J."/>
        </authorList>
    </citation>
    <scope>NUCLEOTIDE SEQUENCE</scope>
    <source>
        <strain evidence="4">CHK197-8231</strain>
    </source>
</reference>
<comment type="caution">
    <text evidence="4">The sequence shown here is derived from an EMBL/GenBank/DDBJ whole genome shotgun (WGS) entry which is preliminary data.</text>
</comment>
<evidence type="ECO:0000259" key="3">
    <source>
        <dbReference type="PROSITE" id="PS50903"/>
    </source>
</evidence>
<dbReference type="Pfam" id="PF01613">
    <property type="entry name" value="Flavin_Reduct"/>
    <property type="match status" value="1"/>
</dbReference>
<dbReference type="SUPFAM" id="SSF57802">
    <property type="entry name" value="Rubredoxin-like"/>
    <property type="match status" value="1"/>
</dbReference>
<dbReference type="InterPro" id="IPR002563">
    <property type="entry name" value="Flavin_Rdtase-like_dom"/>
</dbReference>
<dbReference type="PANTHER" id="PTHR30466">
    <property type="entry name" value="FLAVIN REDUCTASE"/>
    <property type="match status" value="1"/>
</dbReference>
<evidence type="ECO:0000313" key="5">
    <source>
        <dbReference type="Proteomes" id="UP000824087"/>
    </source>
</evidence>
<sequence>MDTKVLRNLSYGVYIVSTMDQEKPVGCVANSVMQITSDPITVAVSINHDNYTNQIIKDFKKFAINILPETVDMNWIGTFGFESSKNINKFEQIDYRMEQSLPILPSTCGALLCEVKETIETSTHTIFIGTVYETVSATKDNPMTYAYYHQVKKGTSPKNAPTYIANETEQKEDTKEKKKTKWVCTVCGYVVEMDELPDDFRCPICGRGKEAFKKLED</sequence>